<evidence type="ECO:0000313" key="1">
    <source>
        <dbReference type="EMBL" id="TDC15654.1"/>
    </source>
</evidence>
<reference evidence="1 2" key="1">
    <citation type="submission" date="2019-03" db="EMBL/GenBank/DDBJ databases">
        <title>Draft genome sequences of novel Actinobacteria.</title>
        <authorList>
            <person name="Sahin N."/>
            <person name="Ay H."/>
            <person name="Saygin H."/>
        </authorList>
    </citation>
    <scope>NUCLEOTIDE SEQUENCE [LARGE SCALE GENOMIC DNA]</scope>
    <source>
        <strain evidence="1 2">DSM 45347</strain>
    </source>
</reference>
<accession>A0A4R4P242</accession>
<dbReference type="AlphaFoldDB" id="A0A4R4P242"/>
<name>A0A4R4P242_9ACTN</name>
<dbReference type="RefSeq" id="WP_131939673.1">
    <property type="nucleotide sequence ID" value="NZ_BAAAMX010000001.1"/>
</dbReference>
<keyword evidence="2" id="KW-1185">Reference proteome</keyword>
<dbReference type="Proteomes" id="UP000295431">
    <property type="component" value="Unassembled WGS sequence"/>
</dbReference>
<organism evidence="1 2">
    <name type="scientific">Actinomadura bangladeshensis</name>
    <dbReference type="NCBI Taxonomy" id="453573"/>
    <lineage>
        <taxon>Bacteria</taxon>
        <taxon>Bacillati</taxon>
        <taxon>Actinomycetota</taxon>
        <taxon>Actinomycetes</taxon>
        <taxon>Streptosporangiales</taxon>
        <taxon>Thermomonosporaceae</taxon>
        <taxon>Actinomadura</taxon>
    </lineage>
</organism>
<gene>
    <name evidence="1" type="ORF">E1284_14905</name>
</gene>
<comment type="caution">
    <text evidence="1">The sequence shown here is derived from an EMBL/GenBank/DDBJ whole genome shotgun (WGS) entry which is preliminary data.</text>
</comment>
<dbReference type="OrthoDB" id="3481200at2"/>
<dbReference type="EMBL" id="SMJW01000063">
    <property type="protein sequence ID" value="TDC15654.1"/>
    <property type="molecule type" value="Genomic_DNA"/>
</dbReference>
<evidence type="ECO:0000313" key="2">
    <source>
        <dbReference type="Proteomes" id="UP000295431"/>
    </source>
</evidence>
<sequence length="85" mass="9226">MLDTPRTPIDLSGLCPGWCTERIDGQLVAKRLGPLTDYQLGHGCLETVTARSITELVIVCEAQHTLAGRIEIAETVERGFNESAS</sequence>
<protein>
    <submittedName>
        <fullName evidence="1">Uncharacterized protein</fullName>
    </submittedName>
</protein>
<proteinExistence type="predicted"/>